<accession>A0A669C460</accession>
<keyword evidence="3" id="KW-1185">Reference proteome</keyword>
<dbReference type="InParanoid" id="A0A669C460"/>
<organism evidence="2 3">
    <name type="scientific">Oreochromis niloticus</name>
    <name type="common">Nile tilapia</name>
    <name type="synonym">Tilapia nilotica</name>
    <dbReference type="NCBI Taxonomy" id="8128"/>
    <lineage>
        <taxon>Eukaryota</taxon>
        <taxon>Metazoa</taxon>
        <taxon>Chordata</taxon>
        <taxon>Craniata</taxon>
        <taxon>Vertebrata</taxon>
        <taxon>Euteleostomi</taxon>
        <taxon>Actinopterygii</taxon>
        <taxon>Neopterygii</taxon>
        <taxon>Teleostei</taxon>
        <taxon>Neoteleostei</taxon>
        <taxon>Acanthomorphata</taxon>
        <taxon>Ovalentaria</taxon>
        <taxon>Cichlomorphae</taxon>
        <taxon>Cichliformes</taxon>
        <taxon>Cichlidae</taxon>
        <taxon>African cichlids</taxon>
        <taxon>Pseudocrenilabrinae</taxon>
        <taxon>Oreochromini</taxon>
        <taxon>Oreochromis</taxon>
    </lineage>
</organism>
<keyword evidence="1" id="KW-0812">Transmembrane</keyword>
<name>A0A669C460_ORENI</name>
<keyword evidence="1" id="KW-0472">Membrane</keyword>
<proteinExistence type="predicted"/>
<feature type="transmembrane region" description="Helical" evidence="1">
    <location>
        <begin position="20"/>
        <end position="38"/>
    </location>
</feature>
<reference evidence="2" key="3">
    <citation type="submission" date="2025-09" db="UniProtKB">
        <authorList>
            <consortium name="Ensembl"/>
        </authorList>
    </citation>
    <scope>IDENTIFICATION</scope>
</reference>
<keyword evidence="1" id="KW-1133">Transmembrane helix</keyword>
<dbReference type="Proteomes" id="UP000005207">
    <property type="component" value="Linkage group LG3"/>
</dbReference>
<sequence>MFDFVLPSYLATPSWTIIRSSFLWLAGAILSCILGWLYKLVLPFPFSPSCGKLCETEQTKDNRTQHQLWAGSPSKSISNQCSVTQGNSSWIIYQHSNQRSPH</sequence>
<evidence type="ECO:0000313" key="2">
    <source>
        <dbReference type="Ensembl" id="ENSONIP00000042283.1"/>
    </source>
</evidence>
<protein>
    <submittedName>
        <fullName evidence="2">Uncharacterized protein</fullName>
    </submittedName>
</protein>
<reference evidence="3" key="1">
    <citation type="submission" date="2012-01" db="EMBL/GenBank/DDBJ databases">
        <title>The Genome Sequence of Oreochromis niloticus (Nile Tilapia).</title>
        <authorList>
            <consortium name="Broad Institute Genome Assembly Team"/>
            <consortium name="Broad Institute Sequencing Platform"/>
            <person name="Di Palma F."/>
            <person name="Johnson J."/>
            <person name="Lander E.S."/>
            <person name="Lindblad-Toh K."/>
        </authorList>
    </citation>
    <scope>NUCLEOTIDE SEQUENCE [LARGE SCALE GENOMIC DNA]</scope>
</reference>
<dbReference type="AlphaFoldDB" id="A0A669C460"/>
<evidence type="ECO:0000313" key="3">
    <source>
        <dbReference type="Proteomes" id="UP000005207"/>
    </source>
</evidence>
<evidence type="ECO:0000256" key="1">
    <source>
        <dbReference type="SAM" id="Phobius"/>
    </source>
</evidence>
<dbReference type="Ensembl" id="ENSONIT00000043109.1">
    <property type="protein sequence ID" value="ENSONIP00000042283.1"/>
    <property type="gene ID" value="ENSONIG00000037473.1"/>
</dbReference>
<reference evidence="2" key="2">
    <citation type="submission" date="2025-08" db="UniProtKB">
        <authorList>
            <consortium name="Ensembl"/>
        </authorList>
    </citation>
    <scope>IDENTIFICATION</scope>
</reference>